<accession>A0A6B8VVV8</accession>
<evidence type="ECO:0000313" key="3">
    <source>
        <dbReference type="Proteomes" id="UP000427071"/>
    </source>
</evidence>
<feature type="compositionally biased region" description="Low complexity" evidence="1">
    <location>
        <begin position="255"/>
        <end position="269"/>
    </location>
</feature>
<gene>
    <name evidence="2" type="primary">iga</name>
    <name evidence="2" type="ORF">CKALI_09855</name>
</gene>
<organism evidence="2 3">
    <name type="scientific">Corynebacterium kalinowskii</name>
    <dbReference type="NCBI Taxonomy" id="2675216"/>
    <lineage>
        <taxon>Bacteria</taxon>
        <taxon>Bacillati</taxon>
        <taxon>Actinomycetota</taxon>
        <taxon>Actinomycetes</taxon>
        <taxon>Mycobacteriales</taxon>
        <taxon>Corynebacteriaceae</taxon>
        <taxon>Corynebacterium</taxon>
    </lineage>
</organism>
<evidence type="ECO:0000313" key="2">
    <source>
        <dbReference type="EMBL" id="QGU02826.1"/>
    </source>
</evidence>
<proteinExistence type="predicted"/>
<evidence type="ECO:0000256" key="1">
    <source>
        <dbReference type="SAM" id="MobiDB-lite"/>
    </source>
</evidence>
<reference evidence="3" key="1">
    <citation type="submission" date="2019-11" db="EMBL/GenBank/DDBJ databases">
        <title>Complete genome sequence of Corynebacterium kalinowskii 1959, a novel Corynebacterium species isolated from soil of a small paddock in Vilsendorf, Germany.</title>
        <authorList>
            <person name="Schaffert L."/>
            <person name="Ruwe M."/>
            <person name="Milse J."/>
            <person name="Hanuschka K."/>
            <person name="Ortseifen V."/>
            <person name="Droste J."/>
            <person name="Brandt D."/>
            <person name="Schlueter L."/>
            <person name="Kutter Y."/>
            <person name="Vinke S."/>
            <person name="Viehoefer P."/>
            <person name="Jacob L."/>
            <person name="Luebke N.-C."/>
            <person name="Schulte-Berndt E."/>
            <person name="Hain C."/>
            <person name="Linder M."/>
            <person name="Schmidt P."/>
            <person name="Wollenschlaeger L."/>
            <person name="Luttermann T."/>
            <person name="Thieme E."/>
            <person name="Hassa J."/>
            <person name="Haak M."/>
            <person name="Wittchen M."/>
            <person name="Mentz A."/>
            <person name="Persicke M."/>
            <person name="Busche T."/>
            <person name="Ruckert C."/>
        </authorList>
    </citation>
    <scope>NUCLEOTIDE SEQUENCE [LARGE SCALE GENOMIC DNA]</scope>
    <source>
        <strain evidence="3">1959</strain>
    </source>
</reference>
<feature type="region of interest" description="Disordered" evidence="1">
    <location>
        <begin position="235"/>
        <end position="271"/>
    </location>
</feature>
<feature type="compositionally biased region" description="Low complexity" evidence="1">
    <location>
        <begin position="292"/>
        <end position="303"/>
    </location>
</feature>
<feature type="region of interest" description="Disordered" evidence="1">
    <location>
        <begin position="396"/>
        <end position="498"/>
    </location>
</feature>
<dbReference type="GO" id="GO:0008233">
    <property type="term" value="F:peptidase activity"/>
    <property type="evidence" value="ECO:0007669"/>
    <property type="project" value="UniProtKB-KW"/>
</dbReference>
<keyword evidence="2" id="KW-0645">Protease</keyword>
<dbReference type="EC" id="3.4.24.13" evidence="2"/>
<dbReference type="Proteomes" id="UP000427071">
    <property type="component" value="Chromosome"/>
</dbReference>
<dbReference type="AlphaFoldDB" id="A0A6B8VVV8"/>
<feature type="compositionally biased region" description="Low complexity" evidence="1">
    <location>
        <begin position="235"/>
        <end position="244"/>
    </location>
</feature>
<feature type="compositionally biased region" description="Pro residues" evidence="1">
    <location>
        <begin position="245"/>
        <end position="254"/>
    </location>
</feature>
<feature type="compositionally biased region" description="Pro residues" evidence="1">
    <location>
        <begin position="398"/>
        <end position="479"/>
    </location>
</feature>
<sequence>MGKMKGGKGKGKGKGGKGTESAKNLYDEAVEALRNAAGGDWNGPAHPPERIHDALDSTKGIDTDALRDKTRDIANGGRPEGMKSKDILRKISLALAGLVGGLVAETVLEKAYEWWRSDRDSQEFGSEVTEGADKIDEAEDSTCAIAENLCSSTNSQVKQLCLLLGLIDKSENPDQYRDVLCAADSLVNECGNAVIGLAQDRDRCLSDIYNAIIQRGAEICGEKVSDIPAACDAPTAPAGVSTPPAASPATPPATPCASEPASAAPVVPASAPPAPIKSVLEPASACDKPEPVKTVPAAATPPEAKQPDLKLPGVKQPEVELPERQAPCPEPEHKCETSAQDVEPTKVEPAESECVEEAPKPECPESGGSSIASVLGIGIAIAVIGALVMAAEEFLSAPPEPPVPEPAPNPVPEPEPAAAEPPPPPKQNVPEPPPPPKQNVPEPPPPPKQNVPEPPPPPKQNVPEPPPAPAPEPAPIPEPAHPEKELVGSGIARKAGAW</sequence>
<dbReference type="KEGG" id="ckw:CKALI_09855"/>
<keyword evidence="2" id="KW-0378">Hydrolase</keyword>
<keyword evidence="3" id="KW-1185">Reference proteome</keyword>
<feature type="region of interest" description="Disordered" evidence="1">
    <location>
        <begin position="1"/>
        <end position="23"/>
    </location>
</feature>
<name>A0A6B8VVV8_9CORY</name>
<dbReference type="EMBL" id="CP046452">
    <property type="protein sequence ID" value="QGU02826.1"/>
    <property type="molecule type" value="Genomic_DNA"/>
</dbReference>
<feature type="compositionally biased region" description="Basic residues" evidence="1">
    <location>
        <begin position="1"/>
        <end position="15"/>
    </location>
</feature>
<dbReference type="GO" id="GO:0006508">
    <property type="term" value="P:proteolysis"/>
    <property type="evidence" value="ECO:0007669"/>
    <property type="project" value="UniProtKB-KW"/>
</dbReference>
<protein>
    <submittedName>
        <fullName evidence="2">Immunoglobulin A1 protease</fullName>
        <ecNumber evidence="2">3.4.24.13</ecNumber>
    </submittedName>
</protein>
<feature type="region of interest" description="Disordered" evidence="1">
    <location>
        <begin position="283"/>
        <end position="370"/>
    </location>
</feature>